<dbReference type="AlphaFoldDB" id="A0AAW0CW70"/>
<sequence>MPHLTIQSLDDGGRVHVNSFAYTISTPTDPFATEIIQTLPTIVLIHPVYAAAAMLHPIFADRHLRRFNIVVMDLRGHGETKADVDDNYGRAVLAADVLKITEQLKIPTFHVVGIATGGSVALELAILAPERVRSVFVISPAPQVEPVESIQGRQEIADLWNQAHRTDSTEIDEIAAADAIYGALQLMYSNIETPLTKAFTSYGVSKARLNWTGENLHLINTVTVDFFLNQHPFTASPSSLKRIRAPVMLIHCSEDIVYPHSDARELLELLLEADVDARLAVLEGAPHWGWVTHPEETNALLYDFIMSNCELDASKLPPPPDSVESPFLEELARHGFVEDESDVDLE</sequence>
<dbReference type="EMBL" id="JAWWNJ010000013">
    <property type="protein sequence ID" value="KAK7042746.1"/>
    <property type="molecule type" value="Genomic_DNA"/>
</dbReference>
<gene>
    <name evidence="2" type="ORF">R3P38DRAFT_2892029</name>
</gene>
<dbReference type="PRINTS" id="PR00412">
    <property type="entry name" value="EPOXHYDRLASE"/>
</dbReference>
<dbReference type="PRINTS" id="PR00111">
    <property type="entry name" value="ABHYDROLASE"/>
</dbReference>
<dbReference type="Pfam" id="PF00561">
    <property type="entry name" value="Abhydrolase_1"/>
    <property type="match status" value="1"/>
</dbReference>
<dbReference type="PANTHER" id="PTHR43798">
    <property type="entry name" value="MONOACYLGLYCEROL LIPASE"/>
    <property type="match status" value="1"/>
</dbReference>
<evidence type="ECO:0000313" key="3">
    <source>
        <dbReference type="Proteomes" id="UP001362999"/>
    </source>
</evidence>
<dbReference type="GO" id="GO:0016787">
    <property type="term" value="F:hydrolase activity"/>
    <property type="evidence" value="ECO:0007669"/>
    <property type="project" value="UniProtKB-KW"/>
</dbReference>
<dbReference type="SUPFAM" id="SSF53474">
    <property type="entry name" value="alpha/beta-Hydrolases"/>
    <property type="match status" value="1"/>
</dbReference>
<evidence type="ECO:0000313" key="2">
    <source>
        <dbReference type="EMBL" id="KAK7042746.1"/>
    </source>
</evidence>
<dbReference type="InterPro" id="IPR000073">
    <property type="entry name" value="AB_hydrolase_1"/>
</dbReference>
<feature type="domain" description="AB hydrolase-1" evidence="1">
    <location>
        <begin position="40"/>
        <end position="293"/>
    </location>
</feature>
<dbReference type="InterPro" id="IPR000639">
    <property type="entry name" value="Epox_hydrolase-like"/>
</dbReference>
<keyword evidence="2" id="KW-0378">Hydrolase</keyword>
<proteinExistence type="predicted"/>
<evidence type="ECO:0000259" key="1">
    <source>
        <dbReference type="Pfam" id="PF00561"/>
    </source>
</evidence>
<dbReference type="Gene3D" id="3.40.50.1820">
    <property type="entry name" value="alpha/beta hydrolase"/>
    <property type="match status" value="1"/>
</dbReference>
<reference evidence="2 3" key="1">
    <citation type="journal article" date="2024" name="J Genomics">
        <title>Draft genome sequencing and assembly of Favolaschia claudopus CIRM-BRFM 2984 isolated from oak limbs.</title>
        <authorList>
            <person name="Navarro D."/>
            <person name="Drula E."/>
            <person name="Chaduli D."/>
            <person name="Cazenave R."/>
            <person name="Ahrendt S."/>
            <person name="Wang J."/>
            <person name="Lipzen A."/>
            <person name="Daum C."/>
            <person name="Barry K."/>
            <person name="Grigoriev I.V."/>
            <person name="Favel A."/>
            <person name="Rosso M.N."/>
            <person name="Martin F."/>
        </authorList>
    </citation>
    <scope>NUCLEOTIDE SEQUENCE [LARGE SCALE GENOMIC DNA]</scope>
    <source>
        <strain evidence="2 3">CIRM-BRFM 2984</strain>
    </source>
</reference>
<dbReference type="InterPro" id="IPR050266">
    <property type="entry name" value="AB_hydrolase_sf"/>
</dbReference>
<accession>A0AAW0CW70</accession>
<dbReference type="InterPro" id="IPR029058">
    <property type="entry name" value="AB_hydrolase_fold"/>
</dbReference>
<keyword evidence="3" id="KW-1185">Reference proteome</keyword>
<comment type="caution">
    <text evidence="2">The sequence shown here is derived from an EMBL/GenBank/DDBJ whole genome shotgun (WGS) entry which is preliminary data.</text>
</comment>
<name>A0AAW0CW70_9AGAR</name>
<dbReference type="Proteomes" id="UP001362999">
    <property type="component" value="Unassembled WGS sequence"/>
</dbReference>
<protein>
    <submittedName>
        <fullName evidence="2">AB hydrolase-1 domain-containing protein</fullName>
    </submittedName>
</protein>
<organism evidence="2 3">
    <name type="scientific">Favolaschia claudopus</name>
    <dbReference type="NCBI Taxonomy" id="2862362"/>
    <lineage>
        <taxon>Eukaryota</taxon>
        <taxon>Fungi</taxon>
        <taxon>Dikarya</taxon>
        <taxon>Basidiomycota</taxon>
        <taxon>Agaricomycotina</taxon>
        <taxon>Agaricomycetes</taxon>
        <taxon>Agaricomycetidae</taxon>
        <taxon>Agaricales</taxon>
        <taxon>Marasmiineae</taxon>
        <taxon>Mycenaceae</taxon>
        <taxon>Favolaschia</taxon>
    </lineage>
</organism>